<name>A0A448X7C8_9PLAT</name>
<dbReference type="AlphaFoldDB" id="A0A448X7C8"/>
<reference evidence="2" key="1">
    <citation type="submission" date="2018-11" db="EMBL/GenBank/DDBJ databases">
        <authorList>
            <consortium name="Pathogen Informatics"/>
        </authorList>
    </citation>
    <scope>NUCLEOTIDE SEQUENCE</scope>
</reference>
<keyword evidence="3" id="KW-1185">Reference proteome</keyword>
<feature type="region of interest" description="Disordered" evidence="1">
    <location>
        <begin position="137"/>
        <end position="156"/>
    </location>
</feature>
<evidence type="ECO:0000313" key="2">
    <source>
        <dbReference type="EMBL" id="VEL29946.1"/>
    </source>
</evidence>
<comment type="caution">
    <text evidence="2">The sequence shown here is derived from an EMBL/GenBank/DDBJ whole genome shotgun (WGS) entry which is preliminary data.</text>
</comment>
<evidence type="ECO:0000313" key="3">
    <source>
        <dbReference type="Proteomes" id="UP000784294"/>
    </source>
</evidence>
<accession>A0A448X7C8</accession>
<evidence type="ECO:0000256" key="1">
    <source>
        <dbReference type="SAM" id="MobiDB-lite"/>
    </source>
</evidence>
<dbReference type="EMBL" id="CAAALY010107937">
    <property type="protein sequence ID" value="VEL29946.1"/>
    <property type="molecule type" value="Genomic_DNA"/>
</dbReference>
<organism evidence="2 3">
    <name type="scientific">Protopolystoma xenopodis</name>
    <dbReference type="NCBI Taxonomy" id="117903"/>
    <lineage>
        <taxon>Eukaryota</taxon>
        <taxon>Metazoa</taxon>
        <taxon>Spiralia</taxon>
        <taxon>Lophotrochozoa</taxon>
        <taxon>Platyhelminthes</taxon>
        <taxon>Monogenea</taxon>
        <taxon>Polyopisthocotylea</taxon>
        <taxon>Polystomatidea</taxon>
        <taxon>Polystomatidae</taxon>
        <taxon>Protopolystoma</taxon>
    </lineage>
</organism>
<proteinExistence type="predicted"/>
<sequence length="182" mass="19389">MTTSPVSQSQVPLYSSSGPASVRSDCLAAGLRNVEPASPAYPSARNFRRVLNGSTFSPRTNAPVHLRPALAPSANRETSLSRRWLRTTCVLPVRADASPRVSGVDTAACPGGDILRPKQSFRKNWLRSSVMTIPTDAVGPTSSQLDTAGSSGSMSARIGLGSRCERAGPLRAVPVSRNRFRR</sequence>
<gene>
    <name evidence="2" type="ORF">PXEA_LOCUS23386</name>
</gene>
<feature type="region of interest" description="Disordered" evidence="1">
    <location>
        <begin position="1"/>
        <end position="22"/>
    </location>
</feature>
<dbReference type="Proteomes" id="UP000784294">
    <property type="component" value="Unassembled WGS sequence"/>
</dbReference>
<protein>
    <submittedName>
        <fullName evidence="2">Uncharacterized protein</fullName>
    </submittedName>
</protein>
<feature type="compositionally biased region" description="Polar residues" evidence="1">
    <location>
        <begin position="140"/>
        <end position="154"/>
    </location>
</feature>
<feature type="compositionally biased region" description="Polar residues" evidence="1">
    <location>
        <begin position="1"/>
        <end position="19"/>
    </location>
</feature>